<dbReference type="Proteomes" id="UP000823847">
    <property type="component" value="Unassembled WGS sequence"/>
</dbReference>
<dbReference type="FunFam" id="3.20.20.140:FF:000005">
    <property type="entry name" value="TatD family hydrolase"/>
    <property type="match status" value="1"/>
</dbReference>
<keyword evidence="2 4" id="KW-0479">Metal-binding</keyword>
<dbReference type="Pfam" id="PF01026">
    <property type="entry name" value="TatD_DNase"/>
    <property type="match status" value="1"/>
</dbReference>
<dbReference type="NCBIfam" id="TIGR00010">
    <property type="entry name" value="YchF/TatD family DNA exonuclease"/>
    <property type="match status" value="1"/>
</dbReference>
<dbReference type="PANTHER" id="PTHR46124">
    <property type="entry name" value="D-AMINOACYL-TRNA DEACYLASE"/>
    <property type="match status" value="1"/>
</dbReference>
<dbReference type="AlphaFoldDB" id="A0A9D1XSC2"/>
<feature type="binding site" evidence="4">
    <location>
        <position position="130"/>
    </location>
    <ligand>
        <name>a divalent metal cation</name>
        <dbReference type="ChEBI" id="CHEBI:60240"/>
        <label>2</label>
    </ligand>
</feature>
<dbReference type="Gene3D" id="3.20.20.140">
    <property type="entry name" value="Metal-dependent hydrolases"/>
    <property type="match status" value="1"/>
</dbReference>
<feature type="binding site" evidence="4">
    <location>
        <position position="205"/>
    </location>
    <ligand>
        <name>a divalent metal cation</name>
        <dbReference type="ChEBI" id="CHEBI:60240"/>
        <label>1</label>
    </ligand>
</feature>
<dbReference type="InterPro" id="IPR015991">
    <property type="entry name" value="TatD/YcfH-like"/>
</dbReference>
<reference evidence="5" key="2">
    <citation type="submission" date="2021-04" db="EMBL/GenBank/DDBJ databases">
        <authorList>
            <person name="Gilroy R."/>
        </authorList>
    </citation>
    <scope>NUCLEOTIDE SEQUENCE</scope>
    <source>
        <strain evidence="5">ChiHecec2B26-12326</strain>
    </source>
</reference>
<reference evidence="5" key="1">
    <citation type="journal article" date="2021" name="PeerJ">
        <title>Extensive microbial diversity within the chicken gut microbiome revealed by metagenomics and culture.</title>
        <authorList>
            <person name="Gilroy R."/>
            <person name="Ravi A."/>
            <person name="Getino M."/>
            <person name="Pursley I."/>
            <person name="Horton D.L."/>
            <person name="Alikhan N.F."/>
            <person name="Baker D."/>
            <person name="Gharbi K."/>
            <person name="Hall N."/>
            <person name="Watson M."/>
            <person name="Adriaenssens E.M."/>
            <person name="Foster-Nyarko E."/>
            <person name="Jarju S."/>
            <person name="Secka A."/>
            <person name="Antonio M."/>
            <person name="Oren A."/>
            <person name="Chaudhuri R.R."/>
            <person name="La Ragione R."/>
            <person name="Hildebrand F."/>
            <person name="Pallen M.J."/>
        </authorList>
    </citation>
    <scope>NUCLEOTIDE SEQUENCE</scope>
    <source>
        <strain evidence="5">ChiHecec2B26-12326</strain>
    </source>
</reference>
<feature type="binding site" evidence="4">
    <location>
        <position position="9"/>
    </location>
    <ligand>
        <name>a divalent metal cation</name>
        <dbReference type="ChEBI" id="CHEBI:60240"/>
        <label>1</label>
    </ligand>
</feature>
<dbReference type="PIRSF" id="PIRSF005902">
    <property type="entry name" value="DNase_TatD"/>
    <property type="match status" value="1"/>
</dbReference>
<dbReference type="PROSITE" id="PS01091">
    <property type="entry name" value="TATD_3"/>
    <property type="match status" value="1"/>
</dbReference>
<dbReference type="InterPro" id="IPR032466">
    <property type="entry name" value="Metal_Hydrolase"/>
</dbReference>
<dbReference type="EMBL" id="DXEN01000069">
    <property type="protein sequence ID" value="HIX86748.1"/>
    <property type="molecule type" value="Genomic_DNA"/>
</dbReference>
<feature type="binding site" evidence="4">
    <location>
        <position position="94"/>
    </location>
    <ligand>
        <name>a divalent metal cation</name>
        <dbReference type="ChEBI" id="CHEBI:60240"/>
        <label>1</label>
    </ligand>
</feature>
<feature type="binding site" evidence="4">
    <location>
        <position position="155"/>
    </location>
    <ligand>
        <name>a divalent metal cation</name>
        <dbReference type="ChEBI" id="CHEBI:60240"/>
        <label>2</label>
    </ligand>
</feature>
<accession>A0A9D1XSC2</accession>
<evidence type="ECO:0000256" key="4">
    <source>
        <dbReference type="PIRSR" id="PIRSR005902-1"/>
    </source>
</evidence>
<gene>
    <name evidence="5" type="ORF">H9848_09115</name>
</gene>
<sequence>MGLIDTHCHLYLEEFDPEQDELVRTARASGIEALVLPNVDLTTIDRMHALCDRFPRFAFPLMGLHPTSVGTDYICMLQEIEHHLSRRKYHGIGEIGIDLYWDKSHLREQRIVFEEQLRWSIDLDLPVAIHTREAYPEVMESIHKIGADRLRGIFHCFTGTRDELADILPLGGFKIGIGGVITFKNSKLADTIREIPLDRIVLETDAPYLAPVPYRGKRNEPTYIWKTAEKVAETFGRTLEETVKTTRKSALELFKNIKTGE</sequence>
<dbReference type="GO" id="GO:0004536">
    <property type="term" value="F:DNA nuclease activity"/>
    <property type="evidence" value="ECO:0007669"/>
    <property type="project" value="InterPro"/>
</dbReference>
<dbReference type="CDD" id="cd01310">
    <property type="entry name" value="TatD_DNAse"/>
    <property type="match status" value="1"/>
</dbReference>
<dbReference type="GO" id="GO:0016788">
    <property type="term" value="F:hydrolase activity, acting on ester bonds"/>
    <property type="evidence" value="ECO:0007669"/>
    <property type="project" value="InterPro"/>
</dbReference>
<dbReference type="PANTHER" id="PTHR46124:SF4">
    <property type="entry name" value="HYDROLASE TATD"/>
    <property type="match status" value="1"/>
</dbReference>
<dbReference type="GO" id="GO:0005829">
    <property type="term" value="C:cytosol"/>
    <property type="evidence" value="ECO:0007669"/>
    <property type="project" value="TreeGrafter"/>
</dbReference>
<evidence type="ECO:0000313" key="5">
    <source>
        <dbReference type="EMBL" id="HIX86748.1"/>
    </source>
</evidence>
<protein>
    <submittedName>
        <fullName evidence="5">TatD family hydrolase</fullName>
    </submittedName>
</protein>
<feature type="binding site" evidence="4">
    <location>
        <position position="7"/>
    </location>
    <ligand>
        <name>a divalent metal cation</name>
        <dbReference type="ChEBI" id="CHEBI:60240"/>
        <label>1</label>
    </ligand>
</feature>
<dbReference type="InterPro" id="IPR018228">
    <property type="entry name" value="DNase_TatD-rel_CS"/>
</dbReference>
<organism evidence="5 6">
    <name type="scientific">Candidatus Parabacteroides intestinigallinarum</name>
    <dbReference type="NCBI Taxonomy" id="2838722"/>
    <lineage>
        <taxon>Bacteria</taxon>
        <taxon>Pseudomonadati</taxon>
        <taxon>Bacteroidota</taxon>
        <taxon>Bacteroidia</taxon>
        <taxon>Bacteroidales</taxon>
        <taxon>Tannerellaceae</taxon>
        <taxon>Parabacteroides</taxon>
    </lineage>
</organism>
<evidence type="ECO:0000256" key="2">
    <source>
        <dbReference type="ARBA" id="ARBA00022723"/>
    </source>
</evidence>
<evidence type="ECO:0000313" key="6">
    <source>
        <dbReference type="Proteomes" id="UP000823847"/>
    </source>
</evidence>
<proteinExistence type="inferred from homology"/>
<comment type="caution">
    <text evidence="5">The sequence shown here is derived from an EMBL/GenBank/DDBJ whole genome shotgun (WGS) entry which is preliminary data.</text>
</comment>
<name>A0A9D1XSC2_9BACT</name>
<dbReference type="SUPFAM" id="SSF51556">
    <property type="entry name" value="Metallo-dependent hydrolases"/>
    <property type="match status" value="1"/>
</dbReference>
<dbReference type="GO" id="GO:0046872">
    <property type="term" value="F:metal ion binding"/>
    <property type="evidence" value="ECO:0007669"/>
    <property type="project" value="UniProtKB-KW"/>
</dbReference>
<evidence type="ECO:0000256" key="1">
    <source>
        <dbReference type="ARBA" id="ARBA00009275"/>
    </source>
</evidence>
<comment type="similarity">
    <text evidence="1">Belongs to the metallo-dependent hydrolases superfamily. TatD-type hydrolase family.</text>
</comment>
<keyword evidence="3 5" id="KW-0378">Hydrolase</keyword>
<dbReference type="InterPro" id="IPR001130">
    <property type="entry name" value="TatD-like"/>
</dbReference>
<evidence type="ECO:0000256" key="3">
    <source>
        <dbReference type="ARBA" id="ARBA00022801"/>
    </source>
</evidence>